<proteinExistence type="predicted"/>
<accession>A0A2N9VPL9</accession>
<protein>
    <submittedName>
        <fullName evidence="2">Formylmethanofuran dehydrogenase subunit A</fullName>
    </submittedName>
</protein>
<dbReference type="EMBL" id="MZMT01000062">
    <property type="protein sequence ID" value="PIO41437.1"/>
    <property type="molecule type" value="Genomic_DNA"/>
</dbReference>
<evidence type="ECO:0000259" key="1">
    <source>
        <dbReference type="Pfam" id="PF07969"/>
    </source>
</evidence>
<dbReference type="Pfam" id="PF07969">
    <property type="entry name" value="Amidohydro_3"/>
    <property type="match status" value="1"/>
</dbReference>
<dbReference type="InterPro" id="IPR013108">
    <property type="entry name" value="Amidohydro_3"/>
</dbReference>
<dbReference type="Gene3D" id="3.20.20.140">
    <property type="entry name" value="Metal-dependent hydrolases"/>
    <property type="match status" value="1"/>
</dbReference>
<dbReference type="RefSeq" id="WP_100002452.1">
    <property type="nucleotide sequence ID" value="NZ_CP017942.1"/>
</dbReference>
<sequence length="544" mass="58897">MLTRLVGGEVVDPVNGGTRQRDVWMRDGVLIDAPEGEAAEQTHDVSGCIVMAGAIDIHSHIGGGNVNTARLLLPEHHAAHQPRPANTPLSNAGWSTFQTGTLYAQMGFTTVVEPAMAPYTALHTHLELADIPIIDKATLAILGNDDFTLSLLRNGKSSAMLDDYIAWVVGSTRALGVKVINAGAAAAFKENVRSFSLDDVVPEYGVSSRKIVKSLQASVSRLGIPHPLHVHANNLGIAGSADTAADTIAATEGVPLHLAHLQFYGYGTEGKRKFSSEAARLAELVNANPDVTIDIGQVMFGQTVTISSDVLRQFTAIGNANPKKTVIMDGDGNGGGGIVPYRYKQDYYGSLQWAVGLELFLLITDPWRVFFTTDHPNGAPFTSYPELFELLMSSSARDAKSAELNATALELTTLASVRREYNFEEIAIMTRAAPAKLLGLKDRGHLGAGAIADVAVYRKGKDIAKMFREAALVFKNGDLVVKNGKVTHYRWGKTLRLNPPPDKAMVKRMKDYHEERYGLSLDWFTFPDSAIQRDAPFAEVSCNN</sequence>
<evidence type="ECO:0000313" key="2">
    <source>
        <dbReference type="EMBL" id="PIO41437.1"/>
    </source>
</evidence>
<comment type="caution">
    <text evidence="2">The sequence shown here is derived from an EMBL/GenBank/DDBJ whole genome shotgun (WGS) entry which is preliminary data.</text>
</comment>
<gene>
    <name evidence="2" type="ORF">B5P45_29075</name>
</gene>
<feature type="domain" description="Amidohydrolase 3" evidence="1">
    <location>
        <begin position="42"/>
        <end position="487"/>
    </location>
</feature>
<dbReference type="InterPro" id="IPR032466">
    <property type="entry name" value="Metal_Hydrolase"/>
</dbReference>
<evidence type="ECO:0000313" key="3">
    <source>
        <dbReference type="Proteomes" id="UP000232163"/>
    </source>
</evidence>
<dbReference type="SUPFAM" id="SSF51338">
    <property type="entry name" value="Composite domain of metallo-dependent hydrolases"/>
    <property type="match status" value="2"/>
</dbReference>
<dbReference type="GO" id="GO:0016810">
    <property type="term" value="F:hydrolase activity, acting on carbon-nitrogen (but not peptide) bonds"/>
    <property type="evidence" value="ECO:0007669"/>
    <property type="project" value="InterPro"/>
</dbReference>
<dbReference type="AlphaFoldDB" id="A0A2N9VPL9"/>
<organism evidence="2 3">
    <name type="scientific">Phyllobacterium zundukense</name>
    <dbReference type="NCBI Taxonomy" id="1867719"/>
    <lineage>
        <taxon>Bacteria</taxon>
        <taxon>Pseudomonadati</taxon>
        <taxon>Pseudomonadota</taxon>
        <taxon>Alphaproteobacteria</taxon>
        <taxon>Hyphomicrobiales</taxon>
        <taxon>Phyllobacteriaceae</taxon>
        <taxon>Phyllobacterium</taxon>
    </lineage>
</organism>
<dbReference type="OrthoDB" id="9807210at2"/>
<dbReference type="PIRSF" id="PIRSF006453">
    <property type="entry name" value="FwdA"/>
    <property type="match status" value="1"/>
</dbReference>
<dbReference type="InterPro" id="IPR012027">
    <property type="entry name" value="Formylmethanofuran_DH_asu"/>
</dbReference>
<dbReference type="NCBIfam" id="TIGR03121">
    <property type="entry name" value="one_C_dehyd_A"/>
    <property type="match status" value="1"/>
</dbReference>
<dbReference type="KEGG" id="pht:BLM14_23760"/>
<keyword evidence="3" id="KW-1185">Reference proteome</keyword>
<dbReference type="SUPFAM" id="SSF51556">
    <property type="entry name" value="Metallo-dependent hydrolases"/>
    <property type="match status" value="1"/>
</dbReference>
<dbReference type="InterPro" id="IPR050378">
    <property type="entry name" value="Metallo-dep_Hydrolases_sf"/>
</dbReference>
<dbReference type="InterPro" id="IPR011059">
    <property type="entry name" value="Metal-dep_hydrolase_composite"/>
</dbReference>
<name>A0A2N9VPL9_9HYPH</name>
<dbReference type="PANTHER" id="PTHR11647">
    <property type="entry name" value="HYDRANTOINASE/DIHYDROPYRIMIDINASE FAMILY MEMBER"/>
    <property type="match status" value="1"/>
</dbReference>
<dbReference type="Proteomes" id="UP000232163">
    <property type="component" value="Unassembled WGS sequence"/>
</dbReference>
<dbReference type="Gene3D" id="2.30.40.10">
    <property type="entry name" value="Urease, subunit C, domain 1"/>
    <property type="match status" value="2"/>
</dbReference>
<reference evidence="3" key="1">
    <citation type="journal article" date="2017" name="Int J Environ Stud">
        <title>Does the Miocene-Pliocene relict legume Oxytropis triphylla form nitrogen-fixing nodules with a combination of bacterial strains?</title>
        <authorList>
            <person name="Safronova V."/>
            <person name="Belimov A."/>
            <person name="Sazanova A."/>
            <person name="Kuznetsova I."/>
            <person name="Popova J."/>
            <person name="Andronov E."/>
            <person name="Verkhozina A."/>
            <person name="Tikhonovich I."/>
        </authorList>
    </citation>
    <scope>NUCLEOTIDE SEQUENCE [LARGE SCALE GENOMIC DNA]</scope>
    <source>
        <strain evidence="3">Tri-38</strain>
    </source>
</reference>
<dbReference type="PANTHER" id="PTHR11647:SF1">
    <property type="entry name" value="COLLAPSIN RESPONSE MEDIATOR PROTEIN"/>
    <property type="match status" value="1"/>
</dbReference>